<keyword evidence="3" id="KW-0813">Transport</keyword>
<evidence type="ECO:0000256" key="6">
    <source>
        <dbReference type="ARBA" id="ARBA00023136"/>
    </source>
</evidence>
<feature type="transmembrane region" description="Helical" evidence="7">
    <location>
        <begin position="90"/>
        <end position="112"/>
    </location>
</feature>
<evidence type="ECO:0000256" key="5">
    <source>
        <dbReference type="ARBA" id="ARBA00022989"/>
    </source>
</evidence>
<feature type="transmembrane region" description="Helical" evidence="7">
    <location>
        <begin position="61"/>
        <end position="78"/>
    </location>
</feature>
<dbReference type="Pfam" id="PF07690">
    <property type="entry name" value="MFS_1"/>
    <property type="match status" value="2"/>
</dbReference>
<evidence type="ECO:0000313" key="9">
    <source>
        <dbReference type="EMBL" id="CAJ1403741.1"/>
    </source>
</evidence>
<feature type="transmembrane region" description="Helical" evidence="7">
    <location>
        <begin position="23"/>
        <end position="41"/>
    </location>
</feature>
<dbReference type="GO" id="GO:0016020">
    <property type="term" value="C:membrane"/>
    <property type="evidence" value="ECO:0007669"/>
    <property type="project" value="UniProtKB-SubCell"/>
</dbReference>
<evidence type="ECO:0000256" key="2">
    <source>
        <dbReference type="ARBA" id="ARBA00006829"/>
    </source>
</evidence>
<feature type="domain" description="Major facilitator superfamily (MFS) profile" evidence="8">
    <location>
        <begin position="24"/>
        <end position="403"/>
    </location>
</feature>
<evidence type="ECO:0000256" key="1">
    <source>
        <dbReference type="ARBA" id="ARBA00004141"/>
    </source>
</evidence>
<organism evidence="9 10">
    <name type="scientific">Effrenium voratum</name>
    <dbReference type="NCBI Taxonomy" id="2562239"/>
    <lineage>
        <taxon>Eukaryota</taxon>
        <taxon>Sar</taxon>
        <taxon>Alveolata</taxon>
        <taxon>Dinophyceae</taxon>
        <taxon>Suessiales</taxon>
        <taxon>Symbiodiniaceae</taxon>
        <taxon>Effrenium</taxon>
    </lineage>
</organism>
<evidence type="ECO:0000313" key="10">
    <source>
        <dbReference type="Proteomes" id="UP001178507"/>
    </source>
</evidence>
<comment type="similarity">
    <text evidence="2">Belongs to the major facilitator superfamily. Vesicular transporter family.</text>
</comment>
<keyword evidence="10" id="KW-1185">Reference proteome</keyword>
<dbReference type="InterPro" id="IPR050930">
    <property type="entry name" value="MFS_Vesicular_Transporter"/>
</dbReference>
<dbReference type="PANTHER" id="PTHR23506">
    <property type="entry name" value="GH10249P"/>
    <property type="match status" value="1"/>
</dbReference>
<dbReference type="AlphaFoldDB" id="A0AA36JET4"/>
<feature type="transmembrane region" description="Helical" evidence="7">
    <location>
        <begin position="260"/>
        <end position="279"/>
    </location>
</feature>
<dbReference type="PROSITE" id="PS50850">
    <property type="entry name" value="MFS"/>
    <property type="match status" value="1"/>
</dbReference>
<dbReference type="PROSITE" id="PS00216">
    <property type="entry name" value="SUGAR_TRANSPORT_1"/>
    <property type="match status" value="1"/>
</dbReference>
<comment type="subcellular location">
    <subcellularLocation>
        <location evidence="1">Membrane</location>
        <topology evidence="1">Multi-pass membrane protein</topology>
    </subcellularLocation>
</comment>
<dbReference type="CDD" id="cd17325">
    <property type="entry name" value="MFS_MdtG_SLC18_like"/>
    <property type="match status" value="1"/>
</dbReference>
<proteinExistence type="inferred from homology"/>
<keyword evidence="5 7" id="KW-1133">Transmembrane helix</keyword>
<comment type="caution">
    <text evidence="9">The sequence shown here is derived from an EMBL/GenBank/DDBJ whole genome shotgun (WGS) entry which is preliminary data.</text>
</comment>
<dbReference type="PANTHER" id="PTHR23506:SF23">
    <property type="entry name" value="GH10249P"/>
    <property type="match status" value="1"/>
</dbReference>
<evidence type="ECO:0000256" key="7">
    <source>
        <dbReference type="SAM" id="Phobius"/>
    </source>
</evidence>
<dbReference type="InterPro" id="IPR036259">
    <property type="entry name" value="MFS_trans_sf"/>
</dbReference>
<evidence type="ECO:0000259" key="8">
    <source>
        <dbReference type="PROSITE" id="PS50850"/>
    </source>
</evidence>
<dbReference type="InterPro" id="IPR001958">
    <property type="entry name" value="Tet-R_TetA/multi-R_MdtG-like"/>
</dbReference>
<dbReference type="Gene3D" id="1.20.1250.20">
    <property type="entry name" value="MFS general substrate transporter like domains"/>
    <property type="match status" value="1"/>
</dbReference>
<keyword evidence="6 7" id="KW-0472">Membrane</keyword>
<dbReference type="GO" id="GO:0022857">
    <property type="term" value="F:transmembrane transporter activity"/>
    <property type="evidence" value="ECO:0007669"/>
    <property type="project" value="InterPro"/>
</dbReference>
<evidence type="ECO:0000256" key="4">
    <source>
        <dbReference type="ARBA" id="ARBA00022692"/>
    </source>
</evidence>
<name>A0AA36JET4_9DINO</name>
<accession>A0AA36JET4</accession>
<feature type="transmembrane region" description="Helical" evidence="7">
    <location>
        <begin position="378"/>
        <end position="398"/>
    </location>
</feature>
<dbReference type="Proteomes" id="UP001178507">
    <property type="component" value="Unassembled WGS sequence"/>
</dbReference>
<reference evidence="9" key="1">
    <citation type="submission" date="2023-08" db="EMBL/GenBank/DDBJ databases">
        <authorList>
            <person name="Chen Y."/>
            <person name="Shah S."/>
            <person name="Dougan E. K."/>
            <person name="Thang M."/>
            <person name="Chan C."/>
        </authorList>
    </citation>
    <scope>NUCLEOTIDE SEQUENCE</scope>
</reference>
<protein>
    <recommendedName>
        <fullName evidence="8">Major facilitator superfamily (MFS) profile domain-containing protein</fullName>
    </recommendedName>
</protein>
<gene>
    <name evidence="9" type="ORF">EVOR1521_LOCUS26337</name>
</gene>
<sequence length="503" mass="53503">MESNLLPNDSTYHPETGLSVPQVAIWMVFITIFMDTLAATISTPALPYYARSFHVNNAAVGYLYASWSFTSAFCAPMLGRLSDRFGRRTILLASLVGAGVANLGQACAGTYYQLLVWRAFSGVWAAVGNSAQVYLSDVCSPTVLGDYMSKLAAVPSLAMTFGPGLGGGLSKFGLNVPVLVDGALSLAAAALCWVYLPESPVWSKETQGGTSPKAAPKGGTSMSVKVLCMSGFFAGIGFGTVVSMTAIFLDAKLSFDSLHVGFTFVLSALATLATSIWGTSPLQKMLGLKSCAVWGSLLNGVFILAMAVVPGVWPTLLFLCLSRVAMTLRSGSNGTILTKFTDASNRGTVFAQQQFAMNMGRLVGPVVAGHLAVHDPVLLPWALAAGCSVVSALVLLAVQMPADGAASPDKRLLRGFTDLGDAAQLEYGSAEDCRALGNYVGDLLAKRRYRWVSRREAIYSMLDKLLPELSADAGNHREDLERLMKHVELIQKDFQGGVQCREC</sequence>
<dbReference type="InterPro" id="IPR011701">
    <property type="entry name" value="MFS"/>
</dbReference>
<feature type="transmembrane region" description="Helical" evidence="7">
    <location>
        <begin position="226"/>
        <end position="248"/>
    </location>
</feature>
<dbReference type="SUPFAM" id="SSF103473">
    <property type="entry name" value="MFS general substrate transporter"/>
    <property type="match status" value="1"/>
</dbReference>
<dbReference type="InterPro" id="IPR005829">
    <property type="entry name" value="Sugar_transporter_CS"/>
</dbReference>
<dbReference type="PRINTS" id="PR01035">
    <property type="entry name" value="TCRTETA"/>
</dbReference>
<keyword evidence="4 7" id="KW-0812">Transmembrane</keyword>
<feature type="transmembrane region" description="Helical" evidence="7">
    <location>
        <begin position="291"/>
        <end position="313"/>
    </location>
</feature>
<dbReference type="InterPro" id="IPR020846">
    <property type="entry name" value="MFS_dom"/>
</dbReference>
<dbReference type="EMBL" id="CAUJNA010003506">
    <property type="protein sequence ID" value="CAJ1403741.1"/>
    <property type="molecule type" value="Genomic_DNA"/>
</dbReference>
<evidence type="ECO:0000256" key="3">
    <source>
        <dbReference type="ARBA" id="ARBA00022448"/>
    </source>
</evidence>